<dbReference type="Gene3D" id="2.40.10.350">
    <property type="entry name" value="Rod shape-determining protein MreC, domain 2"/>
    <property type="match status" value="1"/>
</dbReference>
<feature type="transmembrane region" description="Helical" evidence="9">
    <location>
        <begin position="15"/>
        <end position="35"/>
    </location>
</feature>
<keyword evidence="4" id="KW-0133">Cell shape</keyword>
<feature type="region of interest" description="Disordered" evidence="8">
    <location>
        <begin position="293"/>
        <end position="441"/>
    </location>
</feature>
<feature type="compositionally biased region" description="Low complexity" evidence="8">
    <location>
        <begin position="306"/>
        <end position="339"/>
    </location>
</feature>
<evidence type="ECO:0000259" key="10">
    <source>
        <dbReference type="Pfam" id="PF04085"/>
    </source>
</evidence>
<dbReference type="OrthoDB" id="8478127at2"/>
<dbReference type="AlphaFoldDB" id="A0A328AIZ1"/>
<dbReference type="PANTHER" id="PTHR34138:SF1">
    <property type="entry name" value="CELL SHAPE-DETERMINING PROTEIN MREC"/>
    <property type="match status" value="1"/>
</dbReference>
<feature type="domain" description="Rod shape-determining protein MreC beta-barrel core" evidence="10">
    <location>
        <begin position="135"/>
        <end position="250"/>
    </location>
</feature>
<evidence type="ECO:0000313" key="11">
    <source>
        <dbReference type="EMBL" id="RAK54750.1"/>
    </source>
</evidence>
<dbReference type="EMBL" id="QFYQ01000001">
    <property type="protein sequence ID" value="RAK54750.1"/>
    <property type="molecule type" value="Genomic_DNA"/>
</dbReference>
<evidence type="ECO:0000256" key="7">
    <source>
        <dbReference type="ARBA" id="ARBA00080576"/>
    </source>
</evidence>
<gene>
    <name evidence="11" type="ORF">DJ017_09530</name>
</gene>
<organism evidence="11 12">
    <name type="scientific">Phenylobacterium soli</name>
    <dbReference type="NCBI Taxonomy" id="2170551"/>
    <lineage>
        <taxon>Bacteria</taxon>
        <taxon>Pseudomonadati</taxon>
        <taxon>Pseudomonadota</taxon>
        <taxon>Alphaproteobacteria</taxon>
        <taxon>Caulobacterales</taxon>
        <taxon>Caulobacteraceae</taxon>
        <taxon>Phenylobacterium</taxon>
    </lineage>
</organism>
<dbReference type="InterPro" id="IPR042177">
    <property type="entry name" value="Cell/Rod_1"/>
</dbReference>
<dbReference type="PANTHER" id="PTHR34138">
    <property type="entry name" value="CELL SHAPE-DETERMINING PROTEIN MREC"/>
    <property type="match status" value="1"/>
</dbReference>
<keyword evidence="12" id="KW-1185">Reference proteome</keyword>
<dbReference type="InterPro" id="IPR007221">
    <property type="entry name" value="MreC"/>
</dbReference>
<keyword evidence="5" id="KW-0175">Coiled coil</keyword>
<dbReference type="GO" id="GO:0005886">
    <property type="term" value="C:plasma membrane"/>
    <property type="evidence" value="ECO:0007669"/>
    <property type="project" value="TreeGrafter"/>
</dbReference>
<evidence type="ECO:0000256" key="8">
    <source>
        <dbReference type="SAM" id="MobiDB-lite"/>
    </source>
</evidence>
<evidence type="ECO:0000256" key="6">
    <source>
        <dbReference type="ARBA" id="ARBA00032089"/>
    </source>
</evidence>
<sequence length="441" mass="45136">MSLRESPLGELKVPLTWTAGIAVVVAAVAVIAVLVSDRRETFRAEAYGATRGVADRVMTPVGDALSAPGRWTGAGVDAVKGYFFAVSENHRLKAELKEMRQWRDVALALRNENARYRTLLGLKTDPPIPMVAARVVLDSRGPFANTRLANAGIEKGVKVGNPVMSENGLVGRIMGVTTGASRVLLLTDTASKVPVMIDRTNARAILTGDGGPNPKLEYLRGQDPVKEGDRVMTSGDGGVMPRGLPVGTAVKGLDGRWRVVLASDKAPIDFVRILFFEDFTQLVNQKQLAEKHVPPPTAGAQTVGVAPASATPAPSTTAPASPKPAASPAIAPAAAGPKPAEVKKPADAKTTVSAKPAPGAAAPKAAASSPAKPTAKASGAQPTKGEAAATTTKSTSTKPTAPKPAAAKPAATRSAAPKPPASKPAASKPAAVSGADAEPPH</sequence>
<keyword evidence="9" id="KW-1133">Transmembrane helix</keyword>
<dbReference type="InterPro" id="IPR055342">
    <property type="entry name" value="MreC_beta-barrel_core"/>
</dbReference>
<evidence type="ECO:0000256" key="5">
    <source>
        <dbReference type="ARBA" id="ARBA00023054"/>
    </source>
</evidence>
<comment type="similarity">
    <text evidence="2">Belongs to the MreC family.</text>
</comment>
<protein>
    <recommendedName>
        <fullName evidence="3">Cell shape-determining protein MreC</fullName>
    </recommendedName>
    <alternativeName>
        <fullName evidence="6">Cell shape protein MreC</fullName>
    </alternativeName>
    <alternativeName>
        <fullName evidence="7">Rod shape-determining protein MreC</fullName>
    </alternativeName>
</protein>
<proteinExistence type="inferred from homology"/>
<keyword evidence="9" id="KW-0812">Transmembrane</keyword>
<dbReference type="GO" id="GO:0008360">
    <property type="term" value="P:regulation of cell shape"/>
    <property type="evidence" value="ECO:0007669"/>
    <property type="project" value="UniProtKB-KW"/>
</dbReference>
<reference evidence="12" key="1">
    <citation type="submission" date="2018-05" db="EMBL/GenBank/DDBJ databases">
        <authorList>
            <person name="Li X."/>
        </authorList>
    </citation>
    <scope>NUCLEOTIDE SEQUENCE [LARGE SCALE GENOMIC DNA]</scope>
    <source>
        <strain evidence="12">LX32</strain>
    </source>
</reference>
<evidence type="ECO:0000256" key="1">
    <source>
        <dbReference type="ARBA" id="ARBA00004196"/>
    </source>
</evidence>
<evidence type="ECO:0000313" key="12">
    <source>
        <dbReference type="Proteomes" id="UP000249254"/>
    </source>
</evidence>
<comment type="caution">
    <text evidence="11">The sequence shown here is derived from an EMBL/GenBank/DDBJ whole genome shotgun (WGS) entry which is preliminary data.</text>
</comment>
<dbReference type="Proteomes" id="UP000249254">
    <property type="component" value="Unassembled WGS sequence"/>
</dbReference>
<keyword evidence="9" id="KW-0472">Membrane</keyword>
<dbReference type="GO" id="GO:0030313">
    <property type="term" value="C:cell envelope"/>
    <property type="evidence" value="ECO:0007669"/>
    <property type="project" value="UniProtKB-SubCell"/>
</dbReference>
<evidence type="ECO:0000256" key="2">
    <source>
        <dbReference type="ARBA" id="ARBA00009369"/>
    </source>
</evidence>
<dbReference type="Pfam" id="PF04085">
    <property type="entry name" value="MreC"/>
    <property type="match status" value="1"/>
</dbReference>
<evidence type="ECO:0000256" key="9">
    <source>
        <dbReference type="SAM" id="Phobius"/>
    </source>
</evidence>
<dbReference type="InterPro" id="IPR042175">
    <property type="entry name" value="Cell/Rod_MreC_2"/>
</dbReference>
<dbReference type="Gene3D" id="2.40.10.340">
    <property type="entry name" value="Rod shape-determining protein MreC, domain 1"/>
    <property type="match status" value="1"/>
</dbReference>
<feature type="compositionally biased region" description="Low complexity" evidence="8">
    <location>
        <begin position="353"/>
        <end position="380"/>
    </location>
</feature>
<evidence type="ECO:0000256" key="3">
    <source>
        <dbReference type="ARBA" id="ARBA00013855"/>
    </source>
</evidence>
<evidence type="ECO:0000256" key="4">
    <source>
        <dbReference type="ARBA" id="ARBA00022960"/>
    </source>
</evidence>
<accession>A0A328AIZ1</accession>
<feature type="compositionally biased region" description="Low complexity" evidence="8">
    <location>
        <begin position="387"/>
        <end position="416"/>
    </location>
</feature>
<comment type="subcellular location">
    <subcellularLocation>
        <location evidence="1">Cell envelope</location>
    </subcellularLocation>
</comment>
<dbReference type="FunFam" id="2.40.10.350:FF:000006">
    <property type="entry name" value="Rod shape-determining protein MreC"/>
    <property type="match status" value="1"/>
</dbReference>
<dbReference type="NCBIfam" id="NF010533">
    <property type="entry name" value="PRK13922.9-5"/>
    <property type="match status" value="1"/>
</dbReference>
<name>A0A328AIZ1_9CAUL</name>